<reference evidence="2 3" key="1">
    <citation type="submission" date="2020-07" db="EMBL/GenBank/DDBJ databases">
        <title>Bradyrhizobium diversity isolated from nodules of indigenous legumes of Western Australia.</title>
        <authorList>
            <person name="Klepa M.S."/>
        </authorList>
    </citation>
    <scope>NUCLEOTIDE SEQUENCE [LARGE SCALE GENOMIC DNA]</scope>
    <source>
        <strain evidence="2 3">CNPSo 4010</strain>
    </source>
</reference>
<name>A0ABS0PRW4_9BRAD</name>
<accession>A0ABS0PRW4</accession>
<evidence type="ECO:0000313" key="2">
    <source>
        <dbReference type="EMBL" id="MBH5399943.1"/>
    </source>
</evidence>
<comment type="caution">
    <text evidence="2">The sequence shown here is derived from an EMBL/GenBank/DDBJ whole genome shotgun (WGS) entry which is preliminary data.</text>
</comment>
<dbReference type="Proteomes" id="UP000807370">
    <property type="component" value="Unassembled WGS sequence"/>
</dbReference>
<feature type="signal peptide" evidence="1">
    <location>
        <begin position="1"/>
        <end position="29"/>
    </location>
</feature>
<keyword evidence="1" id="KW-0732">Signal</keyword>
<dbReference type="RefSeq" id="WP_197961155.1">
    <property type="nucleotide sequence ID" value="NZ_JACCHP010000012.1"/>
</dbReference>
<proteinExistence type="predicted"/>
<sequence>MAVIIKISSRSIRAAAIYFGSLPVLVAHAQTTGQSPSRLTMQGPAEQSYQRMVRDALGRPCLDVEAAARVHVINPTLVDHVVSVKNTCPRSISVKVCYVNSDKCNALDVAPYKRVDTILGTISGIKNFKYVLLQK</sequence>
<organism evidence="2 3">
    <name type="scientific">Bradyrhizobium agreste</name>
    <dbReference type="NCBI Taxonomy" id="2751811"/>
    <lineage>
        <taxon>Bacteria</taxon>
        <taxon>Pseudomonadati</taxon>
        <taxon>Pseudomonadota</taxon>
        <taxon>Alphaproteobacteria</taxon>
        <taxon>Hyphomicrobiales</taxon>
        <taxon>Nitrobacteraceae</taxon>
        <taxon>Bradyrhizobium</taxon>
    </lineage>
</organism>
<evidence type="ECO:0000256" key="1">
    <source>
        <dbReference type="SAM" id="SignalP"/>
    </source>
</evidence>
<evidence type="ECO:0000313" key="3">
    <source>
        <dbReference type="Proteomes" id="UP000807370"/>
    </source>
</evidence>
<feature type="chain" id="PRO_5045603498" evidence="1">
    <location>
        <begin position="30"/>
        <end position="135"/>
    </location>
</feature>
<keyword evidence="3" id="KW-1185">Reference proteome</keyword>
<dbReference type="EMBL" id="JACCHP010000012">
    <property type="protein sequence ID" value="MBH5399943.1"/>
    <property type="molecule type" value="Genomic_DNA"/>
</dbReference>
<gene>
    <name evidence="2" type="ORF">HZZ13_19430</name>
</gene>
<protein>
    <submittedName>
        <fullName evidence="2">Uncharacterized protein</fullName>
    </submittedName>
</protein>